<dbReference type="InParanoid" id="A0A5C3PJZ8"/>
<dbReference type="AlphaFoldDB" id="A0A5C3PJZ8"/>
<gene>
    <name evidence="1" type="ORF">K466DRAFT_404024</name>
</gene>
<accession>A0A5C3PJZ8</accession>
<evidence type="ECO:0000313" key="1">
    <source>
        <dbReference type="EMBL" id="TFK90104.1"/>
    </source>
</evidence>
<sequence>MVFQQERWLQTARPTVSRGGRLGRWPTTTLCHRYRRRIASCSRSGDSDCSPGEVRSPEPHNDIRACVVAQGATECNSATVLCVRSRNTNTGHRAGCASLVGRDARAHATSSCSNRRGSCNVVLCSVSLRLCRWKRTVTQHSLARACRAGGYDV</sequence>
<dbReference type="EMBL" id="ML211055">
    <property type="protein sequence ID" value="TFK90104.1"/>
    <property type="molecule type" value="Genomic_DNA"/>
</dbReference>
<keyword evidence="2" id="KW-1185">Reference proteome</keyword>
<name>A0A5C3PJZ8_9APHY</name>
<reference evidence="1 2" key="1">
    <citation type="journal article" date="2019" name="Nat. Ecol. Evol.">
        <title>Megaphylogeny resolves global patterns of mushroom evolution.</title>
        <authorList>
            <person name="Varga T."/>
            <person name="Krizsan K."/>
            <person name="Foldi C."/>
            <person name="Dima B."/>
            <person name="Sanchez-Garcia M."/>
            <person name="Sanchez-Ramirez S."/>
            <person name="Szollosi G.J."/>
            <person name="Szarkandi J.G."/>
            <person name="Papp V."/>
            <person name="Albert L."/>
            <person name="Andreopoulos W."/>
            <person name="Angelini C."/>
            <person name="Antonin V."/>
            <person name="Barry K.W."/>
            <person name="Bougher N.L."/>
            <person name="Buchanan P."/>
            <person name="Buyck B."/>
            <person name="Bense V."/>
            <person name="Catcheside P."/>
            <person name="Chovatia M."/>
            <person name="Cooper J."/>
            <person name="Damon W."/>
            <person name="Desjardin D."/>
            <person name="Finy P."/>
            <person name="Geml J."/>
            <person name="Haridas S."/>
            <person name="Hughes K."/>
            <person name="Justo A."/>
            <person name="Karasinski D."/>
            <person name="Kautmanova I."/>
            <person name="Kiss B."/>
            <person name="Kocsube S."/>
            <person name="Kotiranta H."/>
            <person name="LaButti K.M."/>
            <person name="Lechner B.E."/>
            <person name="Liimatainen K."/>
            <person name="Lipzen A."/>
            <person name="Lukacs Z."/>
            <person name="Mihaltcheva S."/>
            <person name="Morgado L.N."/>
            <person name="Niskanen T."/>
            <person name="Noordeloos M.E."/>
            <person name="Ohm R.A."/>
            <person name="Ortiz-Santana B."/>
            <person name="Ovrebo C."/>
            <person name="Racz N."/>
            <person name="Riley R."/>
            <person name="Savchenko A."/>
            <person name="Shiryaev A."/>
            <person name="Soop K."/>
            <person name="Spirin V."/>
            <person name="Szebenyi C."/>
            <person name="Tomsovsky M."/>
            <person name="Tulloss R.E."/>
            <person name="Uehling J."/>
            <person name="Grigoriev I.V."/>
            <person name="Vagvolgyi C."/>
            <person name="Papp T."/>
            <person name="Martin F.M."/>
            <person name="Miettinen O."/>
            <person name="Hibbett D.S."/>
            <person name="Nagy L.G."/>
        </authorList>
    </citation>
    <scope>NUCLEOTIDE SEQUENCE [LARGE SCALE GENOMIC DNA]</scope>
    <source>
        <strain evidence="1 2">HHB13444</strain>
    </source>
</reference>
<proteinExistence type="predicted"/>
<dbReference type="Proteomes" id="UP000308197">
    <property type="component" value="Unassembled WGS sequence"/>
</dbReference>
<evidence type="ECO:0000313" key="2">
    <source>
        <dbReference type="Proteomes" id="UP000308197"/>
    </source>
</evidence>
<organism evidence="1 2">
    <name type="scientific">Polyporus arcularius HHB13444</name>
    <dbReference type="NCBI Taxonomy" id="1314778"/>
    <lineage>
        <taxon>Eukaryota</taxon>
        <taxon>Fungi</taxon>
        <taxon>Dikarya</taxon>
        <taxon>Basidiomycota</taxon>
        <taxon>Agaricomycotina</taxon>
        <taxon>Agaricomycetes</taxon>
        <taxon>Polyporales</taxon>
        <taxon>Polyporaceae</taxon>
        <taxon>Polyporus</taxon>
    </lineage>
</organism>
<protein>
    <submittedName>
        <fullName evidence="1">Uncharacterized protein</fullName>
    </submittedName>
</protein>